<dbReference type="AlphaFoldDB" id="A0A0R3UAB3"/>
<organism evidence="1 2">
    <name type="scientific">Mesocestoides corti</name>
    <name type="common">Flatworm</name>
    <dbReference type="NCBI Taxonomy" id="53468"/>
    <lineage>
        <taxon>Eukaryota</taxon>
        <taxon>Metazoa</taxon>
        <taxon>Spiralia</taxon>
        <taxon>Lophotrochozoa</taxon>
        <taxon>Platyhelminthes</taxon>
        <taxon>Cestoda</taxon>
        <taxon>Eucestoda</taxon>
        <taxon>Cyclophyllidea</taxon>
        <taxon>Mesocestoididae</taxon>
        <taxon>Mesocestoides</taxon>
    </lineage>
</organism>
<evidence type="ECO:0000313" key="2">
    <source>
        <dbReference type="Proteomes" id="UP000267029"/>
    </source>
</evidence>
<gene>
    <name evidence="1" type="ORF">MCOS_LOCUS3862</name>
</gene>
<evidence type="ECO:0000313" key="1">
    <source>
        <dbReference type="EMBL" id="VDD77859.1"/>
    </source>
</evidence>
<keyword evidence="2" id="KW-1185">Reference proteome</keyword>
<feature type="non-terminal residue" evidence="1">
    <location>
        <position position="107"/>
    </location>
</feature>
<sequence>MHILLLFFFRDNKMALEVTLMSVVAAIMVWAIQVENGGVLNTVFQVAPTTPQGTVEFDVSNDLLKSNAEFFLSALLLKPIPLPVLEAMPESQGGGASGVANAHAHPN</sequence>
<proteinExistence type="predicted"/>
<accession>A0A0R3UAB3</accession>
<protein>
    <submittedName>
        <fullName evidence="1">Uncharacterized protein</fullName>
    </submittedName>
</protein>
<dbReference type="OrthoDB" id="6288072at2759"/>
<dbReference type="EMBL" id="UXSR01001062">
    <property type="protein sequence ID" value="VDD77859.1"/>
    <property type="molecule type" value="Genomic_DNA"/>
</dbReference>
<dbReference type="Proteomes" id="UP000267029">
    <property type="component" value="Unassembled WGS sequence"/>
</dbReference>
<reference evidence="1 2" key="1">
    <citation type="submission" date="2018-10" db="EMBL/GenBank/DDBJ databases">
        <authorList>
            <consortium name="Pathogen Informatics"/>
        </authorList>
    </citation>
    <scope>NUCLEOTIDE SEQUENCE [LARGE SCALE GENOMIC DNA]</scope>
</reference>
<name>A0A0R3UAB3_MESCO</name>